<dbReference type="Pfam" id="PF21149">
    <property type="entry name" value="FAS_pseudo-KR"/>
    <property type="match status" value="1"/>
</dbReference>
<feature type="domain" description="Fatty acid synthase pseudo-KR" evidence="1">
    <location>
        <begin position="397"/>
        <end position="445"/>
    </location>
</feature>
<dbReference type="InterPro" id="IPR049391">
    <property type="entry name" value="FAS_pseudo-KR"/>
</dbReference>
<evidence type="ECO:0000259" key="1">
    <source>
        <dbReference type="Pfam" id="PF21149"/>
    </source>
</evidence>
<dbReference type="InterPro" id="IPR042104">
    <property type="entry name" value="PKS_dehydratase_sf"/>
</dbReference>
<dbReference type="Gene3D" id="3.40.50.150">
    <property type="entry name" value="Vaccinia Virus protein VP39"/>
    <property type="match status" value="1"/>
</dbReference>
<dbReference type="Proteomes" id="UP001164746">
    <property type="component" value="Chromosome 11"/>
</dbReference>
<name>A0ABY7FC28_MYAAR</name>
<sequence>MCVFHIDERNPALPTRVKSLLINPLKHNEALQARTCDKQGVAVEFDKNTGTCIAGGVELLKLRTTPIARQKDTRHPALEVYKFTPCIDSTLIPCADSVVVQYNATCAALAKDILQKKSSTNKKLKSLISGGNVFVSPGMNGSAQQGVADAEYIGNDKYALFSLLNEMYGDTTDTGQVQKNIKMLQKDVLFRQLLDPETLQPCLDLVIENMTTQRLSIVEVGGVRMMQYLEPLLVKRPNVKHSYCFTSLDSSSEQVSEVENIHWSLDECLPTSVQKPHLIMLDNILHREKHIENSLENILESIENDGFLLVHEQTRNFGLSLALNVSDMLCEDSQANRNLGLFCTADQLKQMFLSAGCEIIVERSDRFTSSLFLLRKKHELAIDKQLFLDVSDTTCFWVEELKSTIAILQSKPEGENLWLRADNDFTGILGLVNCLRKEPGGKKIR</sequence>
<reference evidence="2" key="1">
    <citation type="submission" date="2022-11" db="EMBL/GenBank/DDBJ databases">
        <title>Centuries of genome instability and evolution in soft-shell clam transmissible cancer (bioRxiv).</title>
        <authorList>
            <person name="Hart S.F.M."/>
            <person name="Yonemitsu M.A."/>
            <person name="Giersch R.M."/>
            <person name="Beal B.F."/>
            <person name="Arriagada G."/>
            <person name="Davis B.W."/>
            <person name="Ostrander E.A."/>
            <person name="Goff S.P."/>
            <person name="Metzger M.J."/>
        </authorList>
    </citation>
    <scope>NUCLEOTIDE SEQUENCE</scope>
    <source>
        <strain evidence="2">MELC-2E11</strain>
        <tissue evidence="2">Siphon/mantle</tissue>
    </source>
</reference>
<organism evidence="2 3">
    <name type="scientific">Mya arenaria</name>
    <name type="common">Soft-shell clam</name>
    <dbReference type="NCBI Taxonomy" id="6604"/>
    <lineage>
        <taxon>Eukaryota</taxon>
        <taxon>Metazoa</taxon>
        <taxon>Spiralia</taxon>
        <taxon>Lophotrochozoa</taxon>
        <taxon>Mollusca</taxon>
        <taxon>Bivalvia</taxon>
        <taxon>Autobranchia</taxon>
        <taxon>Heteroconchia</taxon>
        <taxon>Euheterodonta</taxon>
        <taxon>Imparidentia</taxon>
        <taxon>Neoheterodontei</taxon>
        <taxon>Myida</taxon>
        <taxon>Myoidea</taxon>
        <taxon>Myidae</taxon>
        <taxon>Mya</taxon>
    </lineage>
</organism>
<gene>
    <name evidence="2" type="ORF">MAR_001540</name>
</gene>
<keyword evidence="3" id="KW-1185">Reference proteome</keyword>
<evidence type="ECO:0000313" key="2">
    <source>
        <dbReference type="EMBL" id="WAR19702.1"/>
    </source>
</evidence>
<proteinExistence type="predicted"/>
<dbReference type="EMBL" id="CP111022">
    <property type="protein sequence ID" value="WAR19702.1"/>
    <property type="molecule type" value="Genomic_DNA"/>
</dbReference>
<evidence type="ECO:0000313" key="3">
    <source>
        <dbReference type="Proteomes" id="UP001164746"/>
    </source>
</evidence>
<dbReference type="Gene3D" id="3.10.129.110">
    <property type="entry name" value="Polyketide synthase dehydratase"/>
    <property type="match status" value="1"/>
</dbReference>
<protein>
    <submittedName>
        <fullName evidence="2">FAS-like protein</fullName>
    </submittedName>
</protein>
<dbReference type="SUPFAM" id="SSF53335">
    <property type="entry name" value="S-adenosyl-L-methionine-dependent methyltransferases"/>
    <property type="match status" value="1"/>
</dbReference>
<dbReference type="Gene3D" id="3.40.50.720">
    <property type="entry name" value="NAD(P)-binding Rossmann-like Domain"/>
    <property type="match status" value="1"/>
</dbReference>
<accession>A0ABY7FC28</accession>
<dbReference type="InterPro" id="IPR029063">
    <property type="entry name" value="SAM-dependent_MTases_sf"/>
</dbReference>